<sequence>MSVRPPKAYSAQQTDPITAALEQEILGEKIGTLSRLNKKLETALKRIPVQEEDQTEETQLIRQLRVAEAGEALWHVTIQRELCGLLKHQAFFNEMGVPRDVRLSCGPVPAALRKQFQKS</sequence>
<dbReference type="AlphaFoldDB" id="A0A1M7HJG7"/>
<dbReference type="Proteomes" id="UP000186002">
    <property type="component" value="Unassembled WGS sequence"/>
</dbReference>
<dbReference type="RefSeq" id="WP_073013830.1">
    <property type="nucleotide sequence ID" value="NZ_FRBW01000002.1"/>
</dbReference>
<gene>
    <name evidence="1" type="ORF">SAMN05444272_2245</name>
</gene>
<protein>
    <submittedName>
        <fullName evidence="1">Uncharacterized protein</fullName>
    </submittedName>
</protein>
<evidence type="ECO:0000313" key="1">
    <source>
        <dbReference type="EMBL" id="SHM28610.1"/>
    </source>
</evidence>
<dbReference type="EMBL" id="FRBW01000002">
    <property type="protein sequence ID" value="SHM28610.1"/>
    <property type="molecule type" value="Genomic_DNA"/>
</dbReference>
<dbReference type="STRING" id="735517.SAMN05444272_2245"/>
<organism evidence="1 2">
    <name type="scientific">Roseibium suaedae</name>
    <dbReference type="NCBI Taxonomy" id="735517"/>
    <lineage>
        <taxon>Bacteria</taxon>
        <taxon>Pseudomonadati</taxon>
        <taxon>Pseudomonadota</taxon>
        <taxon>Alphaproteobacteria</taxon>
        <taxon>Hyphomicrobiales</taxon>
        <taxon>Stappiaceae</taxon>
        <taxon>Roseibium</taxon>
    </lineage>
</organism>
<evidence type="ECO:0000313" key="2">
    <source>
        <dbReference type="Proteomes" id="UP000186002"/>
    </source>
</evidence>
<dbReference type="Pfam" id="PF20370">
    <property type="entry name" value="DUF6665"/>
    <property type="match status" value="1"/>
</dbReference>
<proteinExistence type="predicted"/>
<dbReference type="InterPro" id="IPR046606">
    <property type="entry name" value="DUF6665"/>
</dbReference>
<accession>A0A1M7HJG7</accession>
<dbReference type="OrthoDB" id="9814981at2"/>
<name>A0A1M7HJG7_9HYPH</name>
<keyword evidence="2" id="KW-1185">Reference proteome</keyword>
<reference evidence="1 2" key="1">
    <citation type="submission" date="2016-11" db="EMBL/GenBank/DDBJ databases">
        <authorList>
            <person name="Jaros S."/>
            <person name="Januszkiewicz K."/>
            <person name="Wedrychowicz H."/>
        </authorList>
    </citation>
    <scope>NUCLEOTIDE SEQUENCE [LARGE SCALE GENOMIC DNA]</scope>
    <source>
        <strain evidence="1 2">DSM 22153</strain>
    </source>
</reference>